<organism evidence="1 2">
    <name type="scientific">Formosa agariphila (strain DSM 15362 / KCTC 12365 / LMG 23005 / KMM 3901 / M-2Alg 35-1)</name>
    <dbReference type="NCBI Taxonomy" id="1347342"/>
    <lineage>
        <taxon>Bacteria</taxon>
        <taxon>Pseudomonadati</taxon>
        <taxon>Bacteroidota</taxon>
        <taxon>Flavobacteriia</taxon>
        <taxon>Flavobacteriales</taxon>
        <taxon>Flavobacteriaceae</taxon>
        <taxon>Formosa</taxon>
    </lineage>
</organism>
<evidence type="ECO:0000313" key="1">
    <source>
        <dbReference type="EMBL" id="CDF78852.1"/>
    </source>
</evidence>
<evidence type="ECO:0000313" key="2">
    <source>
        <dbReference type="Proteomes" id="UP000016160"/>
    </source>
</evidence>
<name>T2KJ00_FORAG</name>
<dbReference type="AlphaFoldDB" id="T2KJ00"/>
<proteinExistence type="predicted"/>
<keyword evidence="2" id="KW-1185">Reference proteome</keyword>
<gene>
    <name evidence="1" type="ORF">BN863_11400</name>
</gene>
<accession>T2KJ00</accession>
<protein>
    <submittedName>
        <fullName evidence="1">Uncharacterized protein</fullName>
    </submittedName>
</protein>
<dbReference type="EMBL" id="HG315671">
    <property type="protein sequence ID" value="CDF78852.1"/>
    <property type="molecule type" value="Genomic_DNA"/>
</dbReference>
<dbReference type="Proteomes" id="UP000016160">
    <property type="component" value="Chromosome"/>
</dbReference>
<dbReference type="HOGENOM" id="CLU_3168377_0_0_10"/>
<sequence length="47" mass="5592">MNCIFIVKFYLKCYRLIGFLRNCLILSTFKKLNNLVDVNNKEAKHIV</sequence>
<reference evidence="1 2" key="1">
    <citation type="journal article" date="2013" name="Appl. Environ. Microbiol.">
        <title>The genome of the alga-associated marine flavobacterium Formosa agariphila KMM 3901T reveals a broad potential for degradation of algal polysaccharides.</title>
        <authorList>
            <person name="Mann A.J."/>
            <person name="Hahnke R.L."/>
            <person name="Huang S."/>
            <person name="Werner J."/>
            <person name="Xing P."/>
            <person name="Barbeyron T."/>
            <person name="Huettel B."/>
            <person name="Stueber K."/>
            <person name="Reinhardt R."/>
            <person name="Harder J."/>
            <person name="Gloeckner F.O."/>
            <person name="Amann R.I."/>
            <person name="Teeling H."/>
        </authorList>
    </citation>
    <scope>NUCLEOTIDE SEQUENCE [LARGE SCALE GENOMIC DNA]</scope>
    <source>
        <strain evidence="2">DSM 15362 / KCTC 12365 / LMG 23005 / KMM 3901</strain>
    </source>
</reference>